<protein>
    <submittedName>
        <fullName evidence="4">Acetyl-CoA carboxylase carboxyltransferase beta</fullName>
    </submittedName>
</protein>
<evidence type="ECO:0000256" key="2">
    <source>
        <dbReference type="ARBA" id="ARBA00022771"/>
    </source>
</evidence>
<dbReference type="GO" id="GO:0003989">
    <property type="term" value="F:acetyl-CoA carboxylase activity"/>
    <property type="evidence" value="ECO:0007669"/>
    <property type="project" value="TreeGrafter"/>
</dbReference>
<keyword evidence="2" id="KW-0862">Zinc</keyword>
<accession>A0A2I2MTN6</accession>
<keyword evidence="4" id="KW-0150">Chloroplast</keyword>
<keyword evidence="1 4" id="KW-0808">Transferase</keyword>
<dbReference type="GeneID" id="35448787"/>
<keyword evidence="2" id="KW-0863">Zinc-finger</keyword>
<dbReference type="PROSITE" id="PS50980">
    <property type="entry name" value="COA_CT_NTER"/>
    <property type="match status" value="1"/>
</dbReference>
<dbReference type="GO" id="GO:0016740">
    <property type="term" value="F:transferase activity"/>
    <property type="evidence" value="ECO:0007669"/>
    <property type="project" value="UniProtKB-KW"/>
</dbReference>
<dbReference type="GO" id="GO:0006633">
    <property type="term" value="P:fatty acid biosynthetic process"/>
    <property type="evidence" value="ECO:0007669"/>
    <property type="project" value="TreeGrafter"/>
</dbReference>
<dbReference type="AlphaFoldDB" id="A0A2I2MTN6"/>
<dbReference type="InterPro" id="IPR011762">
    <property type="entry name" value="COA_CT_N"/>
</dbReference>
<dbReference type="RefSeq" id="YP_009450686.1">
    <property type="nucleotide sequence ID" value="NC_036683.1"/>
</dbReference>
<dbReference type="GO" id="GO:0008270">
    <property type="term" value="F:zinc ion binding"/>
    <property type="evidence" value="ECO:0007669"/>
    <property type="project" value="UniProtKB-KW"/>
</dbReference>
<evidence type="ECO:0000259" key="3">
    <source>
        <dbReference type="PROSITE" id="PS50980"/>
    </source>
</evidence>
<dbReference type="InterPro" id="IPR029045">
    <property type="entry name" value="ClpP/crotonase-like_dom_sf"/>
</dbReference>
<dbReference type="GO" id="GO:2001295">
    <property type="term" value="P:malonyl-CoA biosynthetic process"/>
    <property type="evidence" value="ECO:0007669"/>
    <property type="project" value="TreeGrafter"/>
</dbReference>
<dbReference type="SUPFAM" id="SSF52096">
    <property type="entry name" value="ClpP/crotonase"/>
    <property type="match status" value="1"/>
</dbReference>
<keyword evidence="2" id="KW-0479">Metal-binding</keyword>
<dbReference type="PANTHER" id="PTHR42995">
    <property type="entry name" value="ACETYL-COENZYME A CARBOXYLASE CARBOXYL TRANSFERASE SUBUNIT BETA, CHLOROPLASTIC"/>
    <property type="match status" value="1"/>
</dbReference>
<dbReference type="EMBL" id="KY432812">
    <property type="protein sequence ID" value="ARO91699.1"/>
    <property type="molecule type" value="Genomic_DNA"/>
</dbReference>
<proteinExistence type="predicted"/>
<feature type="domain" description="CoA carboxyltransferase N-terminal" evidence="3">
    <location>
        <begin position="1"/>
        <end position="120"/>
    </location>
</feature>
<dbReference type="PANTHER" id="PTHR42995:SF5">
    <property type="entry name" value="ACETYL-COENZYME A CARBOXYLASE CARBOXYL TRANSFERASE SUBUNIT BETA, CHLOROPLASTIC"/>
    <property type="match status" value="1"/>
</dbReference>
<organism evidence="4">
    <name type="scientific">Streptogyna americana</name>
    <dbReference type="NCBI Taxonomy" id="38708"/>
    <lineage>
        <taxon>Eukaryota</taxon>
        <taxon>Viridiplantae</taxon>
        <taxon>Streptophyta</taxon>
        <taxon>Embryophyta</taxon>
        <taxon>Tracheophyta</taxon>
        <taxon>Spermatophyta</taxon>
        <taxon>Magnoliopsida</taxon>
        <taxon>Liliopsida</taxon>
        <taxon>Poales</taxon>
        <taxon>Poaceae</taxon>
        <taxon>BOP clade</taxon>
        <taxon>Oryzoideae</taxon>
        <taxon>Streptogyneae</taxon>
        <taxon>Streptogyna</taxon>
    </lineage>
</organism>
<evidence type="ECO:0000313" key="4">
    <source>
        <dbReference type="EMBL" id="ARO91699.1"/>
    </source>
</evidence>
<geneLocation type="chloroplast" evidence="4"/>
<reference evidence="4" key="1">
    <citation type="submission" date="2017-01" db="EMBL/GenBank/DDBJ databases">
        <title>Leaf shape evolution provides insights into the ecological diversification of the grasses.</title>
        <authorList>
            <person name="Gallaher T."/>
            <person name="Attigala L."/>
            <person name="Klahs P."/>
            <person name="Wysocki W.P."/>
            <person name="Burke S.V."/>
            <person name="Duvall M.R."/>
            <person name="Adams D."/>
            <person name="Sherratt E."/>
            <person name="Craine J.M."/>
            <person name="Clark L.G."/>
        </authorList>
    </citation>
    <scope>NUCLEOTIDE SEQUENCE</scope>
</reference>
<keyword evidence="4" id="KW-0934">Plastid</keyword>
<gene>
    <name evidence="4" type="primary">accD</name>
    <name evidence="4" type="ORF">Stam_p028</name>
</gene>
<name>A0A2I2MTN6_9POAL</name>
<dbReference type="Gene3D" id="3.90.226.10">
    <property type="entry name" value="2-enoyl-CoA Hydratase, Chain A, domain 1"/>
    <property type="match status" value="1"/>
</dbReference>
<sequence length="120" mass="13575">MRSVVGKRICPLIEYAIFPPLPRIIVCASRGARMQEGNYSLIKKSKKASTLRQYQSTKKPYVSILTTGGIRASFGMLGDILISKPDTHLAFVGVREWLKKYCMWKEVGETYFGFEMGAFD</sequence>
<evidence type="ECO:0000256" key="1">
    <source>
        <dbReference type="ARBA" id="ARBA00022679"/>
    </source>
</evidence>